<keyword evidence="10" id="KW-0175">Coiled coil</keyword>
<dbReference type="SMART" id="SM00388">
    <property type="entry name" value="HisKA"/>
    <property type="match status" value="1"/>
</dbReference>
<feature type="domain" description="PAC" evidence="13">
    <location>
        <begin position="431"/>
        <end position="483"/>
    </location>
</feature>
<dbReference type="SMART" id="SM00091">
    <property type="entry name" value="PAS"/>
    <property type="match status" value="3"/>
</dbReference>
<keyword evidence="8 11" id="KW-1133">Transmembrane helix</keyword>
<feature type="transmembrane region" description="Helical" evidence="11">
    <location>
        <begin position="323"/>
        <end position="342"/>
    </location>
</feature>
<dbReference type="InterPro" id="IPR005467">
    <property type="entry name" value="His_kinase_dom"/>
</dbReference>
<comment type="catalytic activity">
    <reaction evidence="1">
        <text>ATP + protein L-histidine = ADP + protein N-phospho-L-histidine.</text>
        <dbReference type="EC" id="2.7.13.3"/>
    </reaction>
</comment>
<evidence type="ECO:0000259" key="14">
    <source>
        <dbReference type="PROSITE" id="PS50839"/>
    </source>
</evidence>
<dbReference type="Pfam" id="PF00512">
    <property type="entry name" value="HisKA"/>
    <property type="match status" value="1"/>
</dbReference>
<evidence type="ECO:0000256" key="6">
    <source>
        <dbReference type="ARBA" id="ARBA00022692"/>
    </source>
</evidence>
<dbReference type="PRINTS" id="PR00344">
    <property type="entry name" value="BCTRLSENSOR"/>
</dbReference>
<dbReference type="Pfam" id="PF02518">
    <property type="entry name" value="HATPase_c"/>
    <property type="match status" value="1"/>
</dbReference>
<keyword evidence="6 11" id="KW-0812">Transmembrane</keyword>
<feature type="coiled-coil region" evidence="10">
    <location>
        <begin position="611"/>
        <end position="659"/>
    </location>
</feature>
<dbReference type="InterPro" id="IPR006189">
    <property type="entry name" value="CHASE_dom"/>
</dbReference>
<dbReference type="PANTHER" id="PTHR43304:SF1">
    <property type="entry name" value="PAC DOMAIN-CONTAINING PROTEIN"/>
    <property type="match status" value="1"/>
</dbReference>
<dbReference type="SUPFAM" id="SSF55785">
    <property type="entry name" value="PYP-like sensor domain (PAS domain)"/>
    <property type="match status" value="3"/>
</dbReference>
<feature type="domain" description="Histidine kinase" evidence="12">
    <location>
        <begin position="791"/>
        <end position="1005"/>
    </location>
</feature>
<dbReference type="SUPFAM" id="SSF47384">
    <property type="entry name" value="Homodimeric domain of signal transducing histidine kinase"/>
    <property type="match status" value="1"/>
</dbReference>
<evidence type="ECO:0000256" key="3">
    <source>
        <dbReference type="ARBA" id="ARBA00012438"/>
    </source>
</evidence>
<name>A0ABM9DB56_9BACT</name>
<dbReference type="SUPFAM" id="SSF55874">
    <property type="entry name" value="ATPase domain of HSP90 chaperone/DNA topoisomerase II/histidine kinase"/>
    <property type="match status" value="1"/>
</dbReference>
<keyword evidence="5 15" id="KW-0808">Transferase</keyword>
<dbReference type="PANTHER" id="PTHR43304">
    <property type="entry name" value="PHYTOCHROME-LIKE PROTEIN CPH1"/>
    <property type="match status" value="1"/>
</dbReference>
<evidence type="ECO:0000313" key="15">
    <source>
        <dbReference type="EMBL" id="CAH2032007.1"/>
    </source>
</evidence>
<dbReference type="InterPro" id="IPR052162">
    <property type="entry name" value="Sensor_kinase/Photoreceptor"/>
</dbReference>
<dbReference type="CDD" id="cd00130">
    <property type="entry name" value="PAS"/>
    <property type="match status" value="2"/>
</dbReference>
<evidence type="ECO:0000256" key="8">
    <source>
        <dbReference type="ARBA" id="ARBA00022989"/>
    </source>
</evidence>
<protein>
    <recommendedName>
        <fullName evidence="3">histidine kinase</fullName>
        <ecNumber evidence="3">2.7.13.3</ecNumber>
    </recommendedName>
</protein>
<dbReference type="Gene3D" id="3.30.450.20">
    <property type="entry name" value="PAS domain"/>
    <property type="match status" value="3"/>
</dbReference>
<dbReference type="PROSITE" id="PS50113">
    <property type="entry name" value="PAC"/>
    <property type="match status" value="3"/>
</dbReference>
<dbReference type="EMBL" id="OW150024">
    <property type="protein sequence ID" value="CAH2032007.1"/>
    <property type="molecule type" value="Genomic_DNA"/>
</dbReference>
<dbReference type="Gene3D" id="2.10.70.100">
    <property type="match status" value="2"/>
</dbReference>
<evidence type="ECO:0000313" key="16">
    <source>
        <dbReference type="Proteomes" id="UP001295463"/>
    </source>
</evidence>
<dbReference type="CDD" id="cd00075">
    <property type="entry name" value="HATPase"/>
    <property type="match status" value="1"/>
</dbReference>
<dbReference type="Pfam" id="PF08447">
    <property type="entry name" value="PAS_3"/>
    <property type="match status" value="3"/>
</dbReference>
<evidence type="ECO:0000259" key="12">
    <source>
        <dbReference type="PROSITE" id="PS50109"/>
    </source>
</evidence>
<dbReference type="InterPro" id="IPR003594">
    <property type="entry name" value="HATPase_dom"/>
</dbReference>
<dbReference type="Proteomes" id="UP001295463">
    <property type="component" value="Chromosome"/>
</dbReference>
<feature type="domain" description="CHASE" evidence="14">
    <location>
        <begin position="82"/>
        <end position="250"/>
    </location>
</feature>
<keyword evidence="16" id="KW-1185">Reference proteome</keyword>
<feature type="transmembrane region" description="Helical" evidence="11">
    <location>
        <begin position="15"/>
        <end position="36"/>
    </location>
</feature>
<dbReference type="CDD" id="cd00082">
    <property type="entry name" value="HisKA"/>
    <property type="match status" value="1"/>
</dbReference>
<dbReference type="PROSITE" id="PS50109">
    <property type="entry name" value="HIS_KIN"/>
    <property type="match status" value="1"/>
</dbReference>
<evidence type="ECO:0000256" key="2">
    <source>
        <dbReference type="ARBA" id="ARBA00004370"/>
    </source>
</evidence>
<evidence type="ECO:0000256" key="10">
    <source>
        <dbReference type="SAM" id="Coils"/>
    </source>
</evidence>
<dbReference type="Gene3D" id="1.10.287.130">
    <property type="match status" value="1"/>
</dbReference>
<evidence type="ECO:0000256" key="4">
    <source>
        <dbReference type="ARBA" id="ARBA00022553"/>
    </source>
</evidence>
<keyword evidence="4" id="KW-0597">Phosphoprotein</keyword>
<organism evidence="15 16">
    <name type="scientific">Trichlorobacter ammonificans</name>
    <dbReference type="NCBI Taxonomy" id="2916410"/>
    <lineage>
        <taxon>Bacteria</taxon>
        <taxon>Pseudomonadati</taxon>
        <taxon>Thermodesulfobacteriota</taxon>
        <taxon>Desulfuromonadia</taxon>
        <taxon>Geobacterales</taxon>
        <taxon>Geobacteraceae</taxon>
        <taxon>Trichlorobacter</taxon>
    </lineage>
</organism>
<dbReference type="InterPro" id="IPR004358">
    <property type="entry name" value="Sig_transdc_His_kin-like_C"/>
</dbReference>
<dbReference type="InterPro" id="IPR013655">
    <property type="entry name" value="PAS_fold_3"/>
</dbReference>
<reference evidence="15 16" key="1">
    <citation type="submission" date="2022-03" db="EMBL/GenBank/DDBJ databases">
        <authorList>
            <person name="Koch H."/>
        </authorList>
    </citation>
    <scope>NUCLEOTIDE SEQUENCE [LARGE SCALE GENOMIC DNA]</scope>
    <source>
        <strain evidence="15 16">G1</strain>
    </source>
</reference>
<dbReference type="InterPro" id="IPR000014">
    <property type="entry name" value="PAS"/>
</dbReference>
<dbReference type="GO" id="GO:0004673">
    <property type="term" value="F:protein histidine kinase activity"/>
    <property type="evidence" value="ECO:0007669"/>
    <property type="project" value="UniProtKB-EC"/>
</dbReference>
<evidence type="ECO:0000256" key="11">
    <source>
        <dbReference type="SAM" id="Phobius"/>
    </source>
</evidence>
<evidence type="ECO:0000259" key="13">
    <source>
        <dbReference type="PROSITE" id="PS50113"/>
    </source>
</evidence>
<dbReference type="EC" id="2.7.13.3" evidence="3"/>
<dbReference type="Gene3D" id="3.30.565.10">
    <property type="entry name" value="Histidine kinase-like ATPase, C-terminal domain"/>
    <property type="match status" value="1"/>
</dbReference>
<dbReference type="RefSeq" id="WP_305732788.1">
    <property type="nucleotide sequence ID" value="NZ_OW150024.1"/>
</dbReference>
<evidence type="ECO:0000256" key="1">
    <source>
        <dbReference type="ARBA" id="ARBA00000085"/>
    </source>
</evidence>
<dbReference type="InterPro" id="IPR036890">
    <property type="entry name" value="HATPase_C_sf"/>
</dbReference>
<keyword evidence="9 11" id="KW-0472">Membrane</keyword>
<dbReference type="Gene3D" id="3.30.450.350">
    <property type="entry name" value="CHASE domain"/>
    <property type="match status" value="1"/>
</dbReference>
<proteinExistence type="predicted"/>
<dbReference type="InterPro" id="IPR001610">
    <property type="entry name" value="PAC"/>
</dbReference>
<dbReference type="InterPro" id="IPR000700">
    <property type="entry name" value="PAS-assoc_C"/>
</dbReference>
<dbReference type="InterPro" id="IPR036097">
    <property type="entry name" value="HisK_dim/P_sf"/>
</dbReference>
<dbReference type="InterPro" id="IPR003661">
    <property type="entry name" value="HisK_dim/P_dom"/>
</dbReference>
<feature type="domain" description="PAC" evidence="13">
    <location>
        <begin position="726"/>
        <end position="778"/>
    </location>
</feature>
<dbReference type="SMART" id="SM00086">
    <property type="entry name" value="PAC"/>
    <property type="match status" value="3"/>
</dbReference>
<keyword evidence="7 15" id="KW-0418">Kinase</keyword>
<dbReference type="SMART" id="SM00387">
    <property type="entry name" value="HATPase_c"/>
    <property type="match status" value="1"/>
</dbReference>
<comment type="subcellular location">
    <subcellularLocation>
        <location evidence="2">Membrane</location>
    </subcellularLocation>
</comment>
<dbReference type="InterPro" id="IPR042240">
    <property type="entry name" value="CHASE_sf"/>
</dbReference>
<feature type="domain" description="PAC" evidence="13">
    <location>
        <begin position="557"/>
        <end position="609"/>
    </location>
</feature>
<dbReference type="PROSITE" id="PS50839">
    <property type="entry name" value="CHASE"/>
    <property type="match status" value="1"/>
</dbReference>
<evidence type="ECO:0000256" key="5">
    <source>
        <dbReference type="ARBA" id="ARBA00022679"/>
    </source>
</evidence>
<dbReference type="SMART" id="SM01079">
    <property type="entry name" value="CHASE"/>
    <property type="match status" value="1"/>
</dbReference>
<accession>A0ABM9DB56</accession>
<sequence length="1010" mass="114340">MIPRLSLFSGSRLSGWLYLIPVLVLSVSLLITWVAWHSNRTARQEEVRTGFDYQAREVFSSIAQRMDAYEQVLRGVQGLFAVSETVTPDEFRTYVRMLRLNENYPGIQGVGYSPLIHGASRERQLAAISRQGYAEFPMLPTGTRSEYAPIIALEPLTGSNRRALGFDLLSEPVRRKALQRARDLGVAAITAKLRLLQENGPKQQAGCIMYLPVYRHGVVADSLDARRRNLVGWVSAPFRMDDLMNGILGERSRQFDIEIFDGTTILPEAMMYDDDTLFHADGTVPTRFQAVRRMEIAGHIWTVVISSRDQFLSSENGRGAHTIAVAGIAVSLLLTLITWLLVAGHLRARRESHAAQITAQALKEAEQLALLGHFDYDPRSNSTYWSEGLERIWGFSPGARPRRFEEFLATVHPDDLQIILDSDADKTWRETSSEFRIIRSDGEIRHVYSRGYREFDREGTITRVFGIDQDITERKQAEERIVRSRNYYLQLLEYFPAMVWRAGTDGGCDYFNRTWLAFTGRSFEQERGDGWTAGVHPDDLAGCLAVYHEAFLKRESFAMEYRLRRHDGSYQWISDHGRPFYTEEGTFAGYLGSCYNINAQKTAELALKQAHEQLEQRIAERTSALSRANSQLRQEITERMRIEDELRSSRALLDKSQQQARLGCWSWDARTNRITWSDELFRLFGIPPRKPAPSYGDYAAMLTPESYRRFDHAVAHALATGDDSVLTMDIGIIRADGSQRQCLGHGEVVRNEYGVITHINGTLQDITERRELEQQLFEARKLESIGQLVAGVAHEVRNPLNAILSVTEALFREKSIEDNPEFEPYLHHIRSQVTRLAHLMNDLLDLGKPIPADNLQPLPLLELCRDAALLWPGSCGHPERSVSLDVKTNRELFIRADAIKLQQALFNLLDNAAQNSPQGSGIVLSLAPVETDRFVSICISDRGQGIPDDQLERVFQPFYSNRRGGTGLGLALVKHYVEHMAGTVTIRNNGDSPGCTVEIRIPLVTTEDER</sequence>
<evidence type="ECO:0000256" key="7">
    <source>
        <dbReference type="ARBA" id="ARBA00022777"/>
    </source>
</evidence>
<dbReference type="InterPro" id="IPR035965">
    <property type="entry name" value="PAS-like_dom_sf"/>
</dbReference>
<dbReference type="Pfam" id="PF03924">
    <property type="entry name" value="CHASE"/>
    <property type="match status" value="1"/>
</dbReference>
<gene>
    <name evidence="15" type="ORF">GEAMG1_2171</name>
</gene>
<dbReference type="NCBIfam" id="TIGR00229">
    <property type="entry name" value="sensory_box"/>
    <property type="match status" value="3"/>
</dbReference>
<evidence type="ECO:0000256" key="9">
    <source>
        <dbReference type="ARBA" id="ARBA00023136"/>
    </source>
</evidence>